<comment type="similarity">
    <text evidence="1">Belongs to the NAD(P)-dependent epimerase/dehydratase family.</text>
</comment>
<dbReference type="EMBL" id="SAYW01000005">
    <property type="protein sequence ID" value="RWU05459.1"/>
    <property type="molecule type" value="Genomic_DNA"/>
</dbReference>
<dbReference type="SUPFAM" id="SSF51735">
    <property type="entry name" value="NAD(P)-binding Rossmann-fold domains"/>
    <property type="match status" value="1"/>
</dbReference>
<sequence length="273" mass="30724">MRVGILGANGFLGRNLCEKYLRNGTHVCAYYHQNKDLIPKGCEILPYQQISNSALDCLIISIGGHDSSHNEFLDQYQLLYSLIKNGRFKKIILFSSVEVYGNHTMPIQVDTCFNAPKIYGLSKLAQEFLIKSCDSFSIIRPTYIYGIGMKRNSLIPIWVENAIRHGELYVYGDGQRVQDYLHIDDLCDLCIEVSNKDINDIIIAASGSSTSNHQVAEYITNTILGSSIKYIGTDGSPSFKFDISKTVDTYSWLPKVTLELGLKNYIDHENSNL</sequence>
<protein>
    <submittedName>
        <fullName evidence="3">NAD(P)-dependent oxidoreductase</fullName>
    </submittedName>
</protein>
<comment type="caution">
    <text evidence="3">The sequence shown here is derived from an EMBL/GenBank/DDBJ whole genome shotgun (WGS) entry which is preliminary data.</text>
</comment>
<dbReference type="Gene3D" id="3.40.50.720">
    <property type="entry name" value="NAD(P)-binding Rossmann-like Domain"/>
    <property type="match status" value="1"/>
</dbReference>
<dbReference type="InterPro" id="IPR036291">
    <property type="entry name" value="NAD(P)-bd_dom_sf"/>
</dbReference>
<keyword evidence="4" id="KW-1185">Reference proteome</keyword>
<name>A0A3S3PFX0_9SPHI</name>
<evidence type="ECO:0000259" key="2">
    <source>
        <dbReference type="Pfam" id="PF01370"/>
    </source>
</evidence>
<dbReference type="RefSeq" id="WP_113648224.1">
    <property type="nucleotide sequence ID" value="NZ_QMHN01000005.1"/>
</dbReference>
<accession>A0A3S3PFX0</accession>
<gene>
    <name evidence="3" type="ORF">DPV69_15005</name>
</gene>
<dbReference type="CDD" id="cd08946">
    <property type="entry name" value="SDR_e"/>
    <property type="match status" value="1"/>
</dbReference>
<dbReference type="Proteomes" id="UP000284120">
    <property type="component" value="Unassembled WGS sequence"/>
</dbReference>
<reference evidence="3 4" key="1">
    <citation type="submission" date="2018-06" db="EMBL/GenBank/DDBJ databases">
        <title>Pedobacter endophyticus sp. nov., an endophytic bacterium isolated from a leaf of Triticum aestivum.</title>
        <authorList>
            <person name="Zhang L."/>
        </authorList>
    </citation>
    <scope>NUCLEOTIDE SEQUENCE [LARGE SCALE GENOMIC DNA]</scope>
    <source>
        <strain evidence="3 4">CM134L-2</strain>
    </source>
</reference>
<dbReference type="PANTHER" id="PTHR43000">
    <property type="entry name" value="DTDP-D-GLUCOSE 4,6-DEHYDRATASE-RELATED"/>
    <property type="match status" value="1"/>
</dbReference>
<proteinExistence type="inferred from homology"/>
<evidence type="ECO:0000256" key="1">
    <source>
        <dbReference type="ARBA" id="ARBA00007637"/>
    </source>
</evidence>
<evidence type="ECO:0000313" key="3">
    <source>
        <dbReference type="EMBL" id="RWU05459.1"/>
    </source>
</evidence>
<organism evidence="3 4">
    <name type="scientific">Pedobacter chitinilyticus</name>
    <dbReference type="NCBI Taxonomy" id="2233776"/>
    <lineage>
        <taxon>Bacteria</taxon>
        <taxon>Pseudomonadati</taxon>
        <taxon>Bacteroidota</taxon>
        <taxon>Sphingobacteriia</taxon>
        <taxon>Sphingobacteriales</taxon>
        <taxon>Sphingobacteriaceae</taxon>
        <taxon>Pedobacter</taxon>
    </lineage>
</organism>
<dbReference type="AlphaFoldDB" id="A0A3S3PFX0"/>
<feature type="domain" description="NAD-dependent epimerase/dehydratase" evidence="2">
    <location>
        <begin position="72"/>
        <end position="196"/>
    </location>
</feature>
<dbReference type="InterPro" id="IPR001509">
    <property type="entry name" value="Epimerase_deHydtase"/>
</dbReference>
<dbReference type="OrthoDB" id="329806at2"/>
<dbReference type="Pfam" id="PF01370">
    <property type="entry name" value="Epimerase"/>
    <property type="match status" value="1"/>
</dbReference>
<evidence type="ECO:0000313" key="4">
    <source>
        <dbReference type="Proteomes" id="UP000284120"/>
    </source>
</evidence>